<organism evidence="1 2">
    <name type="scientific">Modicella reniformis</name>
    <dbReference type="NCBI Taxonomy" id="1440133"/>
    <lineage>
        <taxon>Eukaryota</taxon>
        <taxon>Fungi</taxon>
        <taxon>Fungi incertae sedis</taxon>
        <taxon>Mucoromycota</taxon>
        <taxon>Mortierellomycotina</taxon>
        <taxon>Mortierellomycetes</taxon>
        <taxon>Mortierellales</taxon>
        <taxon>Mortierellaceae</taxon>
        <taxon>Modicella</taxon>
    </lineage>
</organism>
<protein>
    <submittedName>
        <fullName evidence="1">Uncharacterized protein</fullName>
    </submittedName>
</protein>
<keyword evidence="2" id="KW-1185">Reference proteome</keyword>
<proteinExistence type="predicted"/>
<dbReference type="Proteomes" id="UP000749646">
    <property type="component" value="Unassembled WGS sequence"/>
</dbReference>
<reference evidence="1" key="1">
    <citation type="journal article" date="2020" name="Fungal Divers.">
        <title>Resolving the Mortierellaceae phylogeny through synthesis of multi-gene phylogenetics and phylogenomics.</title>
        <authorList>
            <person name="Vandepol N."/>
            <person name="Liber J."/>
            <person name="Desiro A."/>
            <person name="Na H."/>
            <person name="Kennedy M."/>
            <person name="Barry K."/>
            <person name="Grigoriev I.V."/>
            <person name="Miller A.N."/>
            <person name="O'Donnell K."/>
            <person name="Stajich J.E."/>
            <person name="Bonito G."/>
        </authorList>
    </citation>
    <scope>NUCLEOTIDE SEQUENCE</scope>
    <source>
        <strain evidence="1">MES-2147</strain>
    </source>
</reference>
<dbReference type="EMBL" id="JAAAHW010003651">
    <property type="protein sequence ID" value="KAF9981862.1"/>
    <property type="molecule type" value="Genomic_DNA"/>
</dbReference>
<evidence type="ECO:0000313" key="2">
    <source>
        <dbReference type="Proteomes" id="UP000749646"/>
    </source>
</evidence>
<accession>A0A9P6M993</accession>
<gene>
    <name evidence="1" type="ORF">BGZ65_003499</name>
</gene>
<name>A0A9P6M993_9FUNG</name>
<evidence type="ECO:0000313" key="1">
    <source>
        <dbReference type="EMBL" id="KAF9981862.1"/>
    </source>
</evidence>
<dbReference type="OrthoDB" id="2393824at2759"/>
<sequence length="420" mass="47319">MCTFKEFNNKAIQLNLQDAGIYLNASSDDDGSADMESLLKFRTQMKATYDHESGLSGGLPSEQEQEKANNAYNDHVSILVDALLLVRLIILERCLIIDEAKVFTPERWMLLQSSDFADIGFGDYTSNNEKRPVLSPILRSLRHVSVTDDDYCVIPCGTGLSHYDLEWVMQSGKISKEDLSVVKTPLEDRVIDFPGCECKESIKKFIEYIGEWLGGDALEVLNDLLPPKAIGQLFRRLRGRFRPIVMVIELVMKEATKDRCEVMENATLQEKDRFPGCLDMLGIVKMAIVNMRTVGVVLELSGGVPRLVEASIGRLHCLRSRKGIKNAVTTTITSSTDEVIRHPSVTTVIDEPFVYDGAVNYFKHTDPNFLQHFETHVASIPDASVKGCLWEQVIPWMLIRILHGKKLEDLKDISGRKQNR</sequence>
<dbReference type="AlphaFoldDB" id="A0A9P6M993"/>
<comment type="caution">
    <text evidence="1">The sequence shown here is derived from an EMBL/GenBank/DDBJ whole genome shotgun (WGS) entry which is preliminary data.</text>
</comment>